<dbReference type="EMBL" id="QYYH01000104">
    <property type="protein sequence ID" value="RJY10458.1"/>
    <property type="molecule type" value="Genomic_DNA"/>
</dbReference>
<evidence type="ECO:0000313" key="2">
    <source>
        <dbReference type="Proteomes" id="UP000273022"/>
    </source>
</evidence>
<evidence type="ECO:0000313" key="1">
    <source>
        <dbReference type="EMBL" id="RJY10458.1"/>
    </source>
</evidence>
<dbReference type="RefSeq" id="WP_121854392.1">
    <property type="nucleotide sequence ID" value="NZ_CP037952.1"/>
</dbReference>
<comment type="caution">
    <text evidence="1">The sequence shown here is derived from an EMBL/GenBank/DDBJ whole genome shotgun (WGS) entry which is preliminary data.</text>
</comment>
<name>A0A3A6TGQ0_9GAMM</name>
<dbReference type="OrthoDB" id="9955568at2"/>
<organism evidence="1 2">
    <name type="scientific">Parashewanella spongiae</name>
    <dbReference type="NCBI Taxonomy" id="342950"/>
    <lineage>
        <taxon>Bacteria</taxon>
        <taxon>Pseudomonadati</taxon>
        <taxon>Pseudomonadota</taxon>
        <taxon>Gammaproteobacteria</taxon>
        <taxon>Alteromonadales</taxon>
        <taxon>Shewanellaceae</taxon>
        <taxon>Parashewanella</taxon>
    </lineage>
</organism>
<accession>A0A3A6TGQ0</accession>
<dbReference type="AlphaFoldDB" id="A0A3A6TGQ0"/>
<sequence>MASTNLPTAQTVQPSFYFTWNDKTQEISDWIQTEFITFCKKIGHDLLLRKYVITKPDSGTAFRLSLPENNTVPSPSNHLLSFHESLNRDHGINKKLYDKIRQKFCIVFETIMSRPDPTVPQPILLIEEIWGSICGKHPLVIFDLDETLVTNQYSESLLYFTPFPIEKAIGYQLTQAKAKMPHVDFILITNSEQSSVKTKLFCGGISPDIFQEQYPLTKDDSLDKSERFLKHAQLKDKNYDQIIIVDDNLQVIEQLLKTCQLHKFPCQSFHYLGSVPQKHEQFRRECVKDSKSSSTNLDTMDCVYKYHPHLKKERAAFDELLAKGMSELISNFFERCNINYSN</sequence>
<protein>
    <submittedName>
        <fullName evidence="1">Uncharacterized protein</fullName>
    </submittedName>
</protein>
<dbReference type="SUPFAM" id="SSF56784">
    <property type="entry name" value="HAD-like"/>
    <property type="match status" value="1"/>
</dbReference>
<dbReference type="InterPro" id="IPR036412">
    <property type="entry name" value="HAD-like_sf"/>
</dbReference>
<reference evidence="1 2" key="1">
    <citation type="submission" date="2018-09" db="EMBL/GenBank/DDBJ databases">
        <title>Phylogeny of the Shewanellaceae, and recommendation for two new genera, Pseudoshewanella and Parashewanella.</title>
        <authorList>
            <person name="Wang G."/>
        </authorList>
    </citation>
    <scope>NUCLEOTIDE SEQUENCE [LARGE SCALE GENOMIC DNA]</scope>
    <source>
        <strain evidence="1 2">KCTC 22492</strain>
    </source>
</reference>
<keyword evidence="2" id="KW-1185">Reference proteome</keyword>
<gene>
    <name evidence="1" type="ORF">D5R81_14700</name>
</gene>
<proteinExistence type="predicted"/>
<dbReference type="Proteomes" id="UP000273022">
    <property type="component" value="Unassembled WGS sequence"/>
</dbReference>